<sequence length="382" mass="42754">MCGGAIISDFIPPTRSKKLTADYLWPDLKKNPSNYYSKPLRSEIIDVDDDFEADFQEFKDESDDEEGDVKPFVFPSNNKPLLSRGSAAVKSVEFNGQAEKSAKRKRKNQYRGIRQRPWGKWAAEIRDPRKGVRVWLGTFNTAEEAARAYDAEARRIRGKKAKVNFPEETPQTAGKQAVKVNRKKVCTRANPSPMQPNLSDDFAFSGNPDDYYGFDFVEEKPLAKQQYGFANSFPALGDSGVKSFAPAENTPLYFSSDQGSNSLNCSDFGWGDQAVKTPEISSILTATLEADESQYLEEENARKKLKSSPQDVISAEQNSATKFTEDVPAFESQMKMFQMPYIEGNWDTSVDTFLSGDSTQDGVNSMDLWSFDDFPSMGGVVF</sequence>
<organism evidence="7 8">
    <name type="scientific">Dillenia turbinata</name>
    <dbReference type="NCBI Taxonomy" id="194707"/>
    <lineage>
        <taxon>Eukaryota</taxon>
        <taxon>Viridiplantae</taxon>
        <taxon>Streptophyta</taxon>
        <taxon>Embryophyta</taxon>
        <taxon>Tracheophyta</taxon>
        <taxon>Spermatophyta</taxon>
        <taxon>Magnoliopsida</taxon>
        <taxon>eudicotyledons</taxon>
        <taxon>Gunneridae</taxon>
        <taxon>Pentapetalae</taxon>
        <taxon>Dilleniales</taxon>
        <taxon>Dilleniaceae</taxon>
        <taxon>Dillenia</taxon>
    </lineage>
</organism>
<dbReference type="Pfam" id="PF00847">
    <property type="entry name" value="AP2"/>
    <property type="match status" value="1"/>
</dbReference>
<dbReference type="GO" id="GO:0005634">
    <property type="term" value="C:nucleus"/>
    <property type="evidence" value="ECO:0007669"/>
    <property type="project" value="UniProtKB-SubCell"/>
</dbReference>
<dbReference type="EMBL" id="JBAMMX010000028">
    <property type="protein sequence ID" value="KAK6911807.1"/>
    <property type="molecule type" value="Genomic_DNA"/>
</dbReference>
<dbReference type="InterPro" id="IPR001471">
    <property type="entry name" value="AP2/ERF_dom"/>
</dbReference>
<dbReference type="CDD" id="cd00018">
    <property type="entry name" value="AP2"/>
    <property type="match status" value="1"/>
</dbReference>
<dbReference type="GO" id="GO:0003700">
    <property type="term" value="F:DNA-binding transcription factor activity"/>
    <property type="evidence" value="ECO:0007669"/>
    <property type="project" value="InterPro"/>
</dbReference>
<feature type="domain" description="AP2/ERF" evidence="6">
    <location>
        <begin position="109"/>
        <end position="166"/>
    </location>
</feature>
<dbReference type="SUPFAM" id="SSF54171">
    <property type="entry name" value="DNA-binding domain"/>
    <property type="match status" value="1"/>
</dbReference>
<dbReference type="GO" id="GO:0009873">
    <property type="term" value="P:ethylene-activated signaling pathway"/>
    <property type="evidence" value="ECO:0007669"/>
    <property type="project" value="InterPro"/>
</dbReference>
<dbReference type="PANTHER" id="PTHR31190">
    <property type="entry name" value="DNA-BINDING DOMAIN"/>
    <property type="match status" value="1"/>
</dbReference>
<evidence type="ECO:0000256" key="5">
    <source>
        <dbReference type="ARBA" id="ARBA00023242"/>
    </source>
</evidence>
<dbReference type="InterPro" id="IPR016177">
    <property type="entry name" value="DNA-bd_dom_sf"/>
</dbReference>
<proteinExistence type="predicted"/>
<keyword evidence="2" id="KW-0805">Transcription regulation</keyword>
<keyword evidence="3" id="KW-0238">DNA-binding</keyword>
<evidence type="ECO:0000256" key="2">
    <source>
        <dbReference type="ARBA" id="ARBA00023015"/>
    </source>
</evidence>
<reference evidence="7 8" key="1">
    <citation type="submission" date="2023-12" db="EMBL/GenBank/DDBJ databases">
        <title>A high-quality genome assembly for Dillenia turbinata (Dilleniales).</title>
        <authorList>
            <person name="Chanderbali A."/>
        </authorList>
    </citation>
    <scope>NUCLEOTIDE SEQUENCE [LARGE SCALE GENOMIC DNA]</scope>
    <source>
        <strain evidence="7">LSX21</strain>
        <tissue evidence="7">Leaf</tissue>
    </source>
</reference>
<dbReference type="PRINTS" id="PR00367">
    <property type="entry name" value="ETHRSPELEMNT"/>
</dbReference>
<dbReference type="InterPro" id="IPR036955">
    <property type="entry name" value="AP2/ERF_dom_sf"/>
</dbReference>
<protein>
    <submittedName>
        <fullName evidence="7">AP2/ERF domain</fullName>
    </submittedName>
</protein>
<dbReference type="PANTHER" id="PTHR31190:SF480">
    <property type="entry name" value="ETHYLENE-RESPONSIVE TRANSCRIPTION FACTOR RAP2-12"/>
    <property type="match status" value="1"/>
</dbReference>
<comment type="subcellular location">
    <subcellularLocation>
        <location evidence="1">Nucleus</location>
    </subcellularLocation>
</comment>
<keyword evidence="8" id="KW-1185">Reference proteome</keyword>
<dbReference type="GO" id="GO:0003677">
    <property type="term" value="F:DNA binding"/>
    <property type="evidence" value="ECO:0007669"/>
    <property type="project" value="UniProtKB-KW"/>
</dbReference>
<keyword evidence="4" id="KW-0804">Transcription</keyword>
<dbReference type="SMART" id="SM00380">
    <property type="entry name" value="AP2"/>
    <property type="match status" value="1"/>
</dbReference>
<dbReference type="FunFam" id="3.30.730.10:FF:000001">
    <property type="entry name" value="Ethylene-responsive transcription factor 2"/>
    <property type="match status" value="1"/>
</dbReference>
<dbReference type="Gene3D" id="3.30.730.10">
    <property type="entry name" value="AP2/ERF domain"/>
    <property type="match status" value="1"/>
</dbReference>
<dbReference type="AlphaFoldDB" id="A0AAN8YT75"/>
<keyword evidence="5" id="KW-0539">Nucleus</keyword>
<evidence type="ECO:0000256" key="4">
    <source>
        <dbReference type="ARBA" id="ARBA00023163"/>
    </source>
</evidence>
<evidence type="ECO:0000259" key="6">
    <source>
        <dbReference type="PROSITE" id="PS51032"/>
    </source>
</evidence>
<evidence type="ECO:0000256" key="1">
    <source>
        <dbReference type="ARBA" id="ARBA00004123"/>
    </source>
</evidence>
<evidence type="ECO:0000313" key="7">
    <source>
        <dbReference type="EMBL" id="KAK6911807.1"/>
    </source>
</evidence>
<gene>
    <name evidence="7" type="ORF">RJ641_023900</name>
</gene>
<comment type="caution">
    <text evidence="7">The sequence shown here is derived from an EMBL/GenBank/DDBJ whole genome shotgun (WGS) entry which is preliminary data.</text>
</comment>
<dbReference type="Proteomes" id="UP001370490">
    <property type="component" value="Unassembled WGS sequence"/>
</dbReference>
<accession>A0AAN8YT75</accession>
<evidence type="ECO:0000256" key="3">
    <source>
        <dbReference type="ARBA" id="ARBA00023125"/>
    </source>
</evidence>
<evidence type="ECO:0000313" key="8">
    <source>
        <dbReference type="Proteomes" id="UP001370490"/>
    </source>
</evidence>
<dbReference type="InterPro" id="IPR044808">
    <property type="entry name" value="ERF_plant"/>
</dbReference>
<dbReference type="PROSITE" id="PS51032">
    <property type="entry name" value="AP2_ERF"/>
    <property type="match status" value="1"/>
</dbReference>
<name>A0AAN8YT75_9MAGN</name>